<dbReference type="Proteomes" id="UP001470230">
    <property type="component" value="Unassembled WGS sequence"/>
</dbReference>
<accession>A0ABR2GR08</accession>
<comment type="caution">
    <text evidence="6">The sequence shown here is derived from an EMBL/GenBank/DDBJ whole genome shotgun (WGS) entry which is preliminary data.</text>
</comment>
<feature type="domain" description="Protein kinase" evidence="5">
    <location>
        <begin position="14"/>
        <end position="288"/>
    </location>
</feature>
<dbReference type="SMART" id="SM00220">
    <property type="entry name" value="S_TKc"/>
    <property type="match status" value="2"/>
</dbReference>
<keyword evidence="3 4" id="KW-0067">ATP-binding</keyword>
<keyword evidence="2 4" id="KW-0547">Nucleotide-binding</keyword>
<evidence type="ECO:0000256" key="2">
    <source>
        <dbReference type="ARBA" id="ARBA00022741"/>
    </source>
</evidence>
<dbReference type="SUPFAM" id="SSF56112">
    <property type="entry name" value="Protein kinase-like (PK-like)"/>
    <property type="match status" value="2"/>
</dbReference>
<evidence type="ECO:0000313" key="7">
    <source>
        <dbReference type="Proteomes" id="UP001470230"/>
    </source>
</evidence>
<dbReference type="InterPro" id="IPR008271">
    <property type="entry name" value="Ser/Thr_kinase_AS"/>
</dbReference>
<evidence type="ECO:0000259" key="5">
    <source>
        <dbReference type="PROSITE" id="PS50011"/>
    </source>
</evidence>
<dbReference type="Gene3D" id="1.10.510.10">
    <property type="entry name" value="Transferase(Phosphotransferase) domain 1"/>
    <property type="match status" value="2"/>
</dbReference>
<dbReference type="PANTHER" id="PTHR44329">
    <property type="entry name" value="SERINE/THREONINE-PROTEIN KINASE TNNI3K-RELATED"/>
    <property type="match status" value="1"/>
</dbReference>
<proteinExistence type="predicted"/>
<dbReference type="PROSITE" id="PS50011">
    <property type="entry name" value="PROTEIN_KINASE_DOM"/>
    <property type="match status" value="2"/>
</dbReference>
<evidence type="ECO:0000256" key="4">
    <source>
        <dbReference type="PROSITE-ProRule" id="PRU10141"/>
    </source>
</evidence>
<feature type="binding site" evidence="4">
    <location>
        <position position="43"/>
    </location>
    <ligand>
        <name>ATP</name>
        <dbReference type="ChEBI" id="CHEBI:30616"/>
    </ligand>
</feature>
<dbReference type="PROSITE" id="PS00107">
    <property type="entry name" value="PROTEIN_KINASE_ATP"/>
    <property type="match status" value="1"/>
</dbReference>
<evidence type="ECO:0000256" key="1">
    <source>
        <dbReference type="ARBA" id="ARBA00022527"/>
    </source>
</evidence>
<dbReference type="EMBL" id="JAPFFF010000066">
    <property type="protein sequence ID" value="KAK8836321.1"/>
    <property type="molecule type" value="Genomic_DNA"/>
</dbReference>
<dbReference type="InterPro" id="IPR017441">
    <property type="entry name" value="Protein_kinase_ATP_BS"/>
</dbReference>
<gene>
    <name evidence="6" type="ORF">M9Y10_039656</name>
</gene>
<name>A0ABR2GR08_9EUKA</name>
<sequence>MDFEGAFFDTCDFTQTDTVIGGGTFGIVYLVLRKSDNKKFAGKVIKPEGLLNGRDQLKFLRESQLLHKLNHPAIVQFFGINFHSFKDPRALEPTILTEYISNGSLQDILSCKHSNKAWNSTKKYICLLGISHAMSYLHYNRVLHRDLKPANVLIDDNFYPKVCDFGVSRCFSEEFIANLNPNMTIVGSPAYMAPELLDPDEDSYGAAVDVYAFGLLAFEVITGLSSWGHLKPFPKLAKFSKMVLSGERPKFNSNASEKMIALIQKCWAANPYDRPSFDEIFRLLSTDFSHSKNQGELNMAEINGYIEKLNEKYNVNVSSNQIENMRISSLLFDSSKLTIGEEIGRGAQGVFFNASLNNKNGKPTKYTLKIIEKIPTINSQTTFLESIELQASLKHPAVLPLIGFSIPTDKFPKFSVITEAMPNGSLHKLLQKVANGQKPQDYETLKAIIIFGVAAGMAYMHQHDVVLADLRPSIILFDDQNRPKIGGFVNAFFLKQGCTCHSQQAERGIGTYMAPEILQGCTPFSNKIDVFAYGITLFMLLTETPSIEHGKKSSQIVEDAAKKTSKPFADLIKSCLDKNPDNRPSFMHLVQKFLKERDAYFDMSKIDEKKFDKYIDSVLKDLAFW</sequence>
<keyword evidence="7" id="KW-1185">Reference proteome</keyword>
<reference evidence="6 7" key="1">
    <citation type="submission" date="2024-04" db="EMBL/GenBank/DDBJ databases">
        <title>Tritrichomonas musculus Genome.</title>
        <authorList>
            <person name="Alves-Ferreira E."/>
            <person name="Grigg M."/>
            <person name="Lorenzi H."/>
            <person name="Galac M."/>
        </authorList>
    </citation>
    <scope>NUCLEOTIDE SEQUENCE [LARGE SCALE GENOMIC DNA]</scope>
    <source>
        <strain evidence="6 7">EAF2021</strain>
    </source>
</reference>
<feature type="domain" description="Protein kinase" evidence="5">
    <location>
        <begin position="337"/>
        <end position="601"/>
    </location>
</feature>
<protein>
    <recommendedName>
        <fullName evidence="5">Protein kinase domain-containing protein</fullName>
    </recommendedName>
</protein>
<evidence type="ECO:0000256" key="3">
    <source>
        <dbReference type="ARBA" id="ARBA00022840"/>
    </source>
</evidence>
<dbReference type="InterPro" id="IPR051681">
    <property type="entry name" value="Ser/Thr_Kinases-Pseudokinases"/>
</dbReference>
<keyword evidence="1" id="KW-0418">Kinase</keyword>
<dbReference type="Pfam" id="PF00069">
    <property type="entry name" value="Pkinase"/>
    <property type="match status" value="2"/>
</dbReference>
<dbReference type="PRINTS" id="PR00109">
    <property type="entry name" value="TYRKINASE"/>
</dbReference>
<dbReference type="InterPro" id="IPR000719">
    <property type="entry name" value="Prot_kinase_dom"/>
</dbReference>
<dbReference type="PANTHER" id="PTHR44329:SF214">
    <property type="entry name" value="PROTEIN KINASE DOMAIN-CONTAINING PROTEIN"/>
    <property type="match status" value="1"/>
</dbReference>
<evidence type="ECO:0000313" key="6">
    <source>
        <dbReference type="EMBL" id="KAK8836321.1"/>
    </source>
</evidence>
<keyword evidence="1" id="KW-0808">Transferase</keyword>
<organism evidence="6 7">
    <name type="scientific">Tritrichomonas musculus</name>
    <dbReference type="NCBI Taxonomy" id="1915356"/>
    <lineage>
        <taxon>Eukaryota</taxon>
        <taxon>Metamonada</taxon>
        <taxon>Parabasalia</taxon>
        <taxon>Tritrichomonadida</taxon>
        <taxon>Tritrichomonadidae</taxon>
        <taxon>Tritrichomonas</taxon>
    </lineage>
</organism>
<keyword evidence="1" id="KW-0723">Serine/threonine-protein kinase</keyword>
<dbReference type="InterPro" id="IPR001245">
    <property type="entry name" value="Ser-Thr/Tyr_kinase_cat_dom"/>
</dbReference>
<dbReference type="PROSITE" id="PS00108">
    <property type="entry name" value="PROTEIN_KINASE_ST"/>
    <property type="match status" value="1"/>
</dbReference>
<dbReference type="InterPro" id="IPR011009">
    <property type="entry name" value="Kinase-like_dom_sf"/>
</dbReference>